<feature type="binding site" evidence="2">
    <location>
        <position position="107"/>
    </location>
    <ligand>
        <name>prephenate</name>
        <dbReference type="ChEBI" id="CHEBI:29934"/>
    </ligand>
</feature>
<dbReference type="PROSITE" id="PS51167">
    <property type="entry name" value="CHORISMATE_MUT_1"/>
    <property type="match status" value="1"/>
</dbReference>
<dbReference type="GO" id="GO:0046417">
    <property type="term" value="P:chorismate metabolic process"/>
    <property type="evidence" value="ECO:0007669"/>
    <property type="project" value="TreeGrafter"/>
</dbReference>
<dbReference type="RefSeq" id="WP_105957851.1">
    <property type="nucleotide sequence ID" value="NZ_PVNS01000002.1"/>
</dbReference>
<dbReference type="GO" id="GO:0008652">
    <property type="term" value="P:amino acid biosynthetic process"/>
    <property type="evidence" value="ECO:0007669"/>
    <property type="project" value="UniProtKB-UniRule"/>
</dbReference>
<dbReference type="UniPathway" id="UPA00120">
    <property type="reaction ID" value="UER00203"/>
</dbReference>
<dbReference type="EMBL" id="PVNS01000002">
    <property type="protein sequence ID" value="PRO66815.1"/>
    <property type="molecule type" value="Genomic_DNA"/>
</dbReference>
<name>A0A2P6MKP1_ALKUR</name>
<dbReference type="PIRSF" id="PIRSF005965">
    <property type="entry name" value="Chor_mut_AroH"/>
    <property type="match status" value="1"/>
</dbReference>
<dbReference type="EC" id="5.4.99.5" evidence="1 3"/>
<accession>A0A2P6MKP1</accession>
<evidence type="ECO:0000256" key="1">
    <source>
        <dbReference type="NCBIfam" id="TIGR01796"/>
    </source>
</evidence>
<feature type="binding site" evidence="2">
    <location>
        <position position="89"/>
    </location>
    <ligand>
        <name>prephenate</name>
        <dbReference type="ChEBI" id="CHEBI:29934"/>
    </ligand>
</feature>
<dbReference type="PANTHER" id="PTHR21164">
    <property type="entry name" value="CHORISMATE MUTASE"/>
    <property type="match status" value="1"/>
</dbReference>
<protein>
    <recommendedName>
        <fullName evidence="1 3">chorismate mutase</fullName>
        <ecNumber evidence="1 3">5.4.99.5</ecNumber>
    </recommendedName>
</protein>
<dbReference type="GO" id="GO:0004106">
    <property type="term" value="F:chorismate mutase activity"/>
    <property type="evidence" value="ECO:0007669"/>
    <property type="project" value="UniProtKB-UniRule"/>
</dbReference>
<comment type="caution">
    <text evidence="4">The sequence shown here is derived from an EMBL/GenBank/DDBJ whole genome shotgun (WGS) entry which is preliminary data.</text>
</comment>
<dbReference type="CDD" id="cd02185">
    <property type="entry name" value="AroH"/>
    <property type="match status" value="1"/>
</dbReference>
<keyword evidence="2 3" id="KW-0057">Aromatic amino acid biosynthesis</keyword>
<proteinExistence type="predicted"/>
<evidence type="ECO:0000313" key="5">
    <source>
        <dbReference type="Proteomes" id="UP000243650"/>
    </source>
</evidence>
<dbReference type="InterPro" id="IPR008243">
    <property type="entry name" value="Chorismate_mutase_AroH"/>
</dbReference>
<evidence type="ECO:0000313" key="4">
    <source>
        <dbReference type="EMBL" id="PRO66815.1"/>
    </source>
</evidence>
<gene>
    <name evidence="4" type="primary">aroH</name>
    <name evidence="4" type="ORF">C6I21_02515</name>
</gene>
<dbReference type="PANTHER" id="PTHR21164:SF0">
    <property type="entry name" value="CHORISMATE MUTASE AROH"/>
    <property type="match status" value="1"/>
</dbReference>
<evidence type="ECO:0000256" key="3">
    <source>
        <dbReference type="PROSITE-ProRule" id="PRU00514"/>
    </source>
</evidence>
<dbReference type="InterPro" id="IPR035959">
    <property type="entry name" value="RutC-like_sf"/>
</dbReference>
<dbReference type="Gene3D" id="3.30.1330.40">
    <property type="entry name" value="RutC-like"/>
    <property type="match status" value="1"/>
</dbReference>
<evidence type="ECO:0000256" key="2">
    <source>
        <dbReference type="PIRSR" id="PIRSR005965-1"/>
    </source>
</evidence>
<dbReference type="Proteomes" id="UP000243650">
    <property type="component" value="Unassembled WGS sequence"/>
</dbReference>
<keyword evidence="5" id="KW-1185">Reference proteome</keyword>
<dbReference type="Pfam" id="PF07736">
    <property type="entry name" value="CM_1"/>
    <property type="match status" value="1"/>
</dbReference>
<dbReference type="AlphaFoldDB" id="A0A2P6MKP1"/>
<dbReference type="NCBIfam" id="TIGR01796">
    <property type="entry name" value="CM_mono_aroH"/>
    <property type="match status" value="1"/>
</dbReference>
<keyword evidence="2 3" id="KW-0028">Amino-acid biosynthesis</keyword>
<comment type="catalytic activity">
    <reaction evidence="3">
        <text>chorismate = prephenate</text>
        <dbReference type="Rhea" id="RHEA:13897"/>
        <dbReference type="ChEBI" id="CHEBI:29748"/>
        <dbReference type="ChEBI" id="CHEBI:29934"/>
        <dbReference type="EC" id="5.4.99.5"/>
    </reaction>
</comment>
<dbReference type="OrthoDB" id="9802232at2"/>
<feature type="binding site" evidence="2">
    <location>
        <position position="6"/>
    </location>
    <ligand>
        <name>prephenate</name>
        <dbReference type="ChEBI" id="CHEBI:29934"/>
    </ligand>
</feature>
<dbReference type="GO" id="GO:0009073">
    <property type="term" value="P:aromatic amino acid family biosynthetic process"/>
    <property type="evidence" value="ECO:0007669"/>
    <property type="project" value="UniProtKB-UniRule"/>
</dbReference>
<keyword evidence="3" id="KW-0413">Isomerase</keyword>
<organism evidence="4 5">
    <name type="scientific">Alkalicoccus urumqiensis</name>
    <name type="common">Bacillus urumqiensis</name>
    <dbReference type="NCBI Taxonomy" id="1548213"/>
    <lineage>
        <taxon>Bacteria</taxon>
        <taxon>Bacillati</taxon>
        <taxon>Bacillota</taxon>
        <taxon>Bacilli</taxon>
        <taxon>Bacillales</taxon>
        <taxon>Bacillaceae</taxon>
        <taxon>Alkalicoccus</taxon>
    </lineage>
</organism>
<dbReference type="SUPFAM" id="SSF55298">
    <property type="entry name" value="YjgF-like"/>
    <property type="match status" value="1"/>
</dbReference>
<sequence length="124" mass="14062">MIRGIRGATTVPEDDEKAVWQATEELMRKIESENSLQPESISHVIITVTDDLTSTFPARALREMKDYQYVPVMCAQEIPVPGSIRKCIRLMVSAEVHVPQKDVRHVYLNEAEKLRPDLSLTNEG</sequence>
<reference evidence="4 5" key="1">
    <citation type="submission" date="2018-03" db="EMBL/GenBank/DDBJ databases">
        <title>Bacillus urumqiensis sp. nov., a moderately haloalkaliphilic bacterium isolated from a salt lake.</title>
        <authorList>
            <person name="Zhao B."/>
            <person name="Liao Z."/>
        </authorList>
    </citation>
    <scope>NUCLEOTIDE SEQUENCE [LARGE SCALE GENOMIC DNA]</scope>
    <source>
        <strain evidence="4 5">BZ-SZ-XJ18</strain>
    </source>
</reference>